<keyword evidence="2" id="KW-1185">Reference proteome</keyword>
<dbReference type="OrthoDB" id="346910at2759"/>
<evidence type="ECO:0000313" key="2">
    <source>
        <dbReference type="Proteomes" id="UP000054107"/>
    </source>
</evidence>
<name>A0A0B7MTF8_9FUNG</name>
<reference evidence="1 2" key="1">
    <citation type="submission" date="2014-09" db="EMBL/GenBank/DDBJ databases">
        <authorList>
            <person name="Ellenberger Sabrina"/>
        </authorList>
    </citation>
    <scope>NUCLEOTIDE SEQUENCE [LARGE SCALE GENOMIC DNA]</scope>
    <source>
        <strain evidence="1 2">CBS 412.66</strain>
    </source>
</reference>
<accession>A0A0B7MTF8</accession>
<organism evidence="1 2">
    <name type="scientific">Parasitella parasitica</name>
    <dbReference type="NCBI Taxonomy" id="35722"/>
    <lineage>
        <taxon>Eukaryota</taxon>
        <taxon>Fungi</taxon>
        <taxon>Fungi incertae sedis</taxon>
        <taxon>Mucoromycota</taxon>
        <taxon>Mucoromycotina</taxon>
        <taxon>Mucoromycetes</taxon>
        <taxon>Mucorales</taxon>
        <taxon>Mucorineae</taxon>
        <taxon>Mucoraceae</taxon>
        <taxon>Parasitella</taxon>
    </lineage>
</organism>
<protein>
    <submittedName>
        <fullName evidence="1">Uncharacterized protein</fullName>
    </submittedName>
</protein>
<gene>
    <name evidence="1" type="primary">PARPA_02800.1 scaffold 5272</name>
</gene>
<dbReference type="AlphaFoldDB" id="A0A0B7MTF8"/>
<dbReference type="STRING" id="35722.A0A0B7MTF8"/>
<dbReference type="EMBL" id="LN721335">
    <property type="protein sequence ID" value="CEP09321.1"/>
    <property type="molecule type" value="Genomic_DNA"/>
</dbReference>
<proteinExistence type="predicted"/>
<sequence>MMYINALIKLLKEFLDIFPTSELTESLNESVNYLLEVSDDMGTTGGAEEGKIEQGQILEQPLYSHYASLIVNEFPLTPELSSRPAISYNNRLDDLEFGDYDQEVATATSSLCLSTPTQHPYASAIKTQNKKAIRCIYTNLANRSRCIKRRN</sequence>
<dbReference type="Proteomes" id="UP000054107">
    <property type="component" value="Unassembled WGS sequence"/>
</dbReference>
<evidence type="ECO:0000313" key="1">
    <source>
        <dbReference type="EMBL" id="CEP09321.1"/>
    </source>
</evidence>